<organism evidence="2 3">
    <name type="scientific">Stylosanthes scabra</name>
    <dbReference type="NCBI Taxonomy" id="79078"/>
    <lineage>
        <taxon>Eukaryota</taxon>
        <taxon>Viridiplantae</taxon>
        <taxon>Streptophyta</taxon>
        <taxon>Embryophyta</taxon>
        <taxon>Tracheophyta</taxon>
        <taxon>Spermatophyta</taxon>
        <taxon>Magnoliopsida</taxon>
        <taxon>eudicotyledons</taxon>
        <taxon>Gunneridae</taxon>
        <taxon>Pentapetalae</taxon>
        <taxon>rosids</taxon>
        <taxon>fabids</taxon>
        <taxon>Fabales</taxon>
        <taxon>Fabaceae</taxon>
        <taxon>Papilionoideae</taxon>
        <taxon>50 kb inversion clade</taxon>
        <taxon>dalbergioids sensu lato</taxon>
        <taxon>Dalbergieae</taxon>
        <taxon>Pterocarpus clade</taxon>
        <taxon>Stylosanthes</taxon>
    </lineage>
</organism>
<feature type="compositionally biased region" description="Polar residues" evidence="1">
    <location>
        <begin position="10"/>
        <end position="26"/>
    </location>
</feature>
<accession>A0ABU6RAS3</accession>
<evidence type="ECO:0000313" key="3">
    <source>
        <dbReference type="Proteomes" id="UP001341840"/>
    </source>
</evidence>
<dbReference type="Proteomes" id="UP001341840">
    <property type="component" value="Unassembled WGS sequence"/>
</dbReference>
<feature type="compositionally biased region" description="Low complexity" evidence="1">
    <location>
        <begin position="27"/>
        <end position="40"/>
    </location>
</feature>
<dbReference type="GO" id="GO:0061630">
    <property type="term" value="F:ubiquitin protein ligase activity"/>
    <property type="evidence" value="ECO:0007669"/>
    <property type="project" value="UniProtKB-EC"/>
</dbReference>
<evidence type="ECO:0000313" key="2">
    <source>
        <dbReference type="EMBL" id="MED6121009.1"/>
    </source>
</evidence>
<keyword evidence="2" id="KW-0808">Transferase</keyword>
<dbReference type="EMBL" id="JASCZI010030304">
    <property type="protein sequence ID" value="MED6121009.1"/>
    <property type="molecule type" value="Genomic_DNA"/>
</dbReference>
<keyword evidence="2" id="KW-0012">Acyltransferase</keyword>
<dbReference type="EC" id="2.3.2.26" evidence="2"/>
<name>A0ABU6RAS3_9FABA</name>
<proteinExistence type="predicted"/>
<feature type="region of interest" description="Disordered" evidence="1">
    <location>
        <begin position="1"/>
        <end position="40"/>
    </location>
</feature>
<keyword evidence="3" id="KW-1185">Reference proteome</keyword>
<gene>
    <name evidence="2" type="primary">UPL4_1</name>
    <name evidence="2" type="ORF">PIB30_025962</name>
</gene>
<comment type="caution">
    <text evidence="2">The sequence shown here is derived from an EMBL/GenBank/DDBJ whole genome shotgun (WGS) entry which is preliminary data.</text>
</comment>
<evidence type="ECO:0000256" key="1">
    <source>
        <dbReference type="SAM" id="MobiDB-lite"/>
    </source>
</evidence>
<protein>
    <submittedName>
        <fullName evidence="2">E3 ubiquitin-protein ligase upl4</fullName>
        <ecNumber evidence="2">2.3.2.26</ecNumber>
    </submittedName>
</protein>
<reference evidence="2 3" key="1">
    <citation type="journal article" date="2023" name="Plants (Basel)">
        <title>Bridging the Gap: Combining Genomics and Transcriptomics Approaches to Understand Stylosanthes scabra, an Orphan Legume from the Brazilian Caatinga.</title>
        <authorList>
            <person name="Ferreira-Neto J.R.C."/>
            <person name="da Silva M.D."/>
            <person name="Binneck E."/>
            <person name="de Melo N.F."/>
            <person name="da Silva R.H."/>
            <person name="de Melo A.L.T.M."/>
            <person name="Pandolfi V."/>
            <person name="Bustamante F.O."/>
            <person name="Brasileiro-Vidal A.C."/>
            <person name="Benko-Iseppon A.M."/>
        </authorList>
    </citation>
    <scope>NUCLEOTIDE SEQUENCE [LARGE SCALE GENOMIC DNA]</scope>
    <source>
        <tissue evidence="2">Leaves</tissue>
    </source>
</reference>
<sequence length="151" mass="16494">MHANPYRRQLSPSFIASSGGRSSHQQAPTTTLRPSRSPPSRVVAVLCRGQPRPRPRRRVRVQPPPFSLCYSVGSSRSTALVAAVLRHSRGLLLQRGTDRNACETLKLTSGSVLAFRTLYELNISSILSDILATSDFSHGLPTSQAVVGHFF</sequence>